<dbReference type="Proteomes" id="UP000663832">
    <property type="component" value="Unassembled WGS sequence"/>
</dbReference>
<keyword evidence="1" id="KW-0732">Signal</keyword>
<dbReference type="Proteomes" id="UP000663877">
    <property type="component" value="Unassembled WGS sequence"/>
</dbReference>
<evidence type="ECO:0000313" key="2">
    <source>
        <dbReference type="EMBL" id="CAF0776007.1"/>
    </source>
</evidence>
<reference evidence="3" key="1">
    <citation type="submission" date="2021-02" db="EMBL/GenBank/DDBJ databases">
        <authorList>
            <person name="Nowell W R."/>
        </authorList>
    </citation>
    <scope>NUCLEOTIDE SEQUENCE</scope>
</reference>
<sequence length="82" mass="8660">MLLITVMVVLAIILGQKLSVPPSCSTACCGRDTLSAMVAGCTACIDYTNKDASAYCVRTADTVYILKSTCSSNHYSAGECRQ</sequence>
<accession>A0A814E533</accession>
<comment type="caution">
    <text evidence="3">The sequence shown here is derived from an EMBL/GenBank/DDBJ whole genome shotgun (WGS) entry which is preliminary data.</text>
</comment>
<organism evidence="3 5">
    <name type="scientific">Adineta steineri</name>
    <dbReference type="NCBI Taxonomy" id="433720"/>
    <lineage>
        <taxon>Eukaryota</taxon>
        <taxon>Metazoa</taxon>
        <taxon>Spiralia</taxon>
        <taxon>Gnathifera</taxon>
        <taxon>Rotifera</taxon>
        <taxon>Eurotatoria</taxon>
        <taxon>Bdelloidea</taxon>
        <taxon>Adinetida</taxon>
        <taxon>Adinetidae</taxon>
        <taxon>Adineta</taxon>
    </lineage>
</organism>
<evidence type="ECO:0000313" key="5">
    <source>
        <dbReference type="Proteomes" id="UP000663877"/>
    </source>
</evidence>
<feature type="signal peptide" evidence="1">
    <location>
        <begin position="1"/>
        <end position="19"/>
    </location>
</feature>
<evidence type="ECO:0000313" key="4">
    <source>
        <dbReference type="Proteomes" id="UP000663832"/>
    </source>
</evidence>
<name>A0A814E533_9BILA</name>
<dbReference type="AlphaFoldDB" id="A0A814E533"/>
<keyword evidence="4" id="KW-1185">Reference proteome</keyword>
<dbReference type="EMBL" id="CAJNOM010000009">
    <property type="protein sequence ID" value="CAF0776007.1"/>
    <property type="molecule type" value="Genomic_DNA"/>
</dbReference>
<dbReference type="EMBL" id="CAJNOI010000057">
    <property type="protein sequence ID" value="CAF0962673.1"/>
    <property type="molecule type" value="Genomic_DNA"/>
</dbReference>
<gene>
    <name evidence="3" type="ORF">BJG266_LOCUS13837</name>
    <name evidence="2" type="ORF">QVE165_LOCUS2885</name>
</gene>
<evidence type="ECO:0000313" key="3">
    <source>
        <dbReference type="EMBL" id="CAF0962673.1"/>
    </source>
</evidence>
<evidence type="ECO:0000256" key="1">
    <source>
        <dbReference type="SAM" id="SignalP"/>
    </source>
</evidence>
<feature type="chain" id="PRO_5036224232" evidence="1">
    <location>
        <begin position="20"/>
        <end position="82"/>
    </location>
</feature>
<proteinExistence type="predicted"/>
<protein>
    <submittedName>
        <fullName evidence="3">Uncharacterized protein</fullName>
    </submittedName>
</protein>